<reference evidence="3 4" key="1">
    <citation type="submission" date="2018-07" db="EMBL/GenBank/DDBJ databases">
        <title>Dyella monticola sp. nov. and Dyella psychrodurans sp. nov. isolated from monsoon evergreen broad-leaved forest soil of Dinghu Mountain, China.</title>
        <authorList>
            <person name="Gao Z."/>
            <person name="Qiu L."/>
        </authorList>
    </citation>
    <scope>NUCLEOTIDE SEQUENCE [LARGE SCALE GENOMIC DNA]</scope>
    <source>
        <strain evidence="3 4">4G-K06</strain>
    </source>
</reference>
<proteinExistence type="predicted"/>
<dbReference type="PANTHER" id="PTHR46580:SF2">
    <property type="entry name" value="MAM DOMAIN-CONTAINING PROTEIN"/>
    <property type="match status" value="1"/>
</dbReference>
<dbReference type="EMBL" id="QRBE01000001">
    <property type="protein sequence ID" value="RDS85068.1"/>
    <property type="molecule type" value="Genomic_DNA"/>
</dbReference>
<dbReference type="PANTHER" id="PTHR46580">
    <property type="entry name" value="SENSOR KINASE-RELATED"/>
    <property type="match status" value="1"/>
</dbReference>
<sequence length="369" mass="39203">MRSRRWLSVMSMLALVFGATSLNAQDVSFGTLPALRVSTPVPSGLHVPGDVDGNGVSDIFLFDTATSQVGYWLMNTNDANGTVTKLSSQTFNVTPGYFVGAIGDFNGDGLADMVLTSSAHDLVLWTNNGSGGFTTSSLGTYDAGWLLVGAGDVDGDGQDDLLWFNATTCQFSYWLMRNGVHVETDTTSVTCGYYPISIGYYTPSNRISVIWTSSAQDLEIWDSAGNGFTPYGFGAFGPGSTMVALGGGYEGTLMSLIYIGSNATAYGLELDRSFNAVGQQTLWQTTEWWLDNNYRLPWSSAGFLIEGRGTNMTGVIYQHGATQIEACPPMGGSGYESTPAPLPYTCPSFSIPSGWKVIGAMANGIVPGG</sequence>
<dbReference type="Gene3D" id="2.130.10.130">
    <property type="entry name" value="Integrin alpha, N-terminal"/>
    <property type="match status" value="1"/>
</dbReference>
<keyword evidence="1 2" id="KW-0732">Signal</keyword>
<feature type="signal peptide" evidence="2">
    <location>
        <begin position="1"/>
        <end position="24"/>
    </location>
</feature>
<evidence type="ECO:0000313" key="3">
    <source>
        <dbReference type="EMBL" id="RDS85068.1"/>
    </source>
</evidence>
<feature type="chain" id="PRO_5017009364" evidence="2">
    <location>
        <begin position="25"/>
        <end position="369"/>
    </location>
</feature>
<accession>A0A370X9L6</accession>
<gene>
    <name evidence="3" type="ORF">DWU98_03790</name>
</gene>
<dbReference type="Proteomes" id="UP000254258">
    <property type="component" value="Unassembled WGS sequence"/>
</dbReference>
<organism evidence="3 4">
    <name type="scientific">Dyella monticola</name>
    <dbReference type="NCBI Taxonomy" id="1927958"/>
    <lineage>
        <taxon>Bacteria</taxon>
        <taxon>Pseudomonadati</taxon>
        <taxon>Pseudomonadota</taxon>
        <taxon>Gammaproteobacteria</taxon>
        <taxon>Lysobacterales</taxon>
        <taxon>Rhodanobacteraceae</taxon>
        <taxon>Dyella</taxon>
    </lineage>
</organism>
<evidence type="ECO:0000256" key="2">
    <source>
        <dbReference type="SAM" id="SignalP"/>
    </source>
</evidence>
<keyword evidence="4" id="KW-1185">Reference proteome</keyword>
<evidence type="ECO:0000313" key="4">
    <source>
        <dbReference type="Proteomes" id="UP000254258"/>
    </source>
</evidence>
<dbReference type="AlphaFoldDB" id="A0A370X9L6"/>
<comment type="caution">
    <text evidence="3">The sequence shown here is derived from an EMBL/GenBank/DDBJ whole genome shotgun (WGS) entry which is preliminary data.</text>
</comment>
<name>A0A370X9L6_9GAMM</name>
<dbReference type="SUPFAM" id="SSF69318">
    <property type="entry name" value="Integrin alpha N-terminal domain"/>
    <property type="match status" value="1"/>
</dbReference>
<evidence type="ECO:0000256" key="1">
    <source>
        <dbReference type="ARBA" id="ARBA00022729"/>
    </source>
</evidence>
<dbReference type="InterPro" id="IPR013517">
    <property type="entry name" value="FG-GAP"/>
</dbReference>
<protein>
    <submittedName>
        <fullName evidence="3">VCBS repeat-containing protein</fullName>
    </submittedName>
</protein>
<dbReference type="Pfam" id="PF13517">
    <property type="entry name" value="FG-GAP_3"/>
    <property type="match status" value="1"/>
</dbReference>
<dbReference type="InterPro" id="IPR028994">
    <property type="entry name" value="Integrin_alpha_N"/>
</dbReference>